<reference evidence="13 14" key="1">
    <citation type="submission" date="2017-06" db="EMBL/GenBank/DDBJ databases">
        <title>Draft genome sequence of a variant of Elsinoe murrayae.</title>
        <authorList>
            <person name="Cheng Q."/>
        </authorList>
    </citation>
    <scope>NUCLEOTIDE SEQUENCE [LARGE SCALE GENOMIC DNA]</scope>
    <source>
        <strain evidence="13 14">CQ-2017a</strain>
    </source>
</reference>
<dbReference type="InterPro" id="IPR029411">
    <property type="entry name" value="RG-lyase_III"/>
</dbReference>
<dbReference type="CDD" id="cd10320">
    <property type="entry name" value="RGL4_N"/>
    <property type="match status" value="1"/>
</dbReference>
<evidence type="ECO:0000256" key="4">
    <source>
        <dbReference type="ARBA" id="ARBA00012437"/>
    </source>
</evidence>
<gene>
    <name evidence="13" type="ORF">CAC42_3059</name>
</gene>
<dbReference type="InterPro" id="IPR011013">
    <property type="entry name" value="Gal_mutarotase_sf_dom"/>
</dbReference>
<comment type="subcellular location">
    <subcellularLocation>
        <location evidence="2">Secreted</location>
    </subcellularLocation>
</comment>
<keyword evidence="7" id="KW-0456">Lyase</keyword>
<dbReference type="InterPro" id="IPR029413">
    <property type="entry name" value="RG-lyase_II"/>
</dbReference>
<name>A0A2K1QRF1_9PEZI</name>
<dbReference type="Gene3D" id="2.70.98.10">
    <property type="match status" value="1"/>
</dbReference>
<dbReference type="GO" id="GO:0102210">
    <property type="term" value="F:rhamnogalacturonan endolyase activity"/>
    <property type="evidence" value="ECO:0007669"/>
    <property type="project" value="UniProtKB-EC"/>
</dbReference>
<sequence length="558" mass="61387">MLLSSLVAIWSLSAATNAARQSFLQQTGNNTWIIGNAIWNLTQGPIYGTKLYYQGYDAVDSAAGHYVGIDGENNFQWTSASIVSEGDDYIDVSFSAAQGDFHWVIYDDLAGAYQYFVNKALPDLSILRSLWRLDPGRFLNGRTYLKDEPLPDYSLYANATKVQDETWQLANGSFITKYDFSTPARARDFNGVYGPSTGSWYIHPSYEYYSGNHLAQTLTVHRESATGDAVQLNVVQDTSHFQLGVKTRQSPGKTWGPWLWYLNNGSKQDAASRTAHERAVFPYAFLNDTAYHARGSLTGVLTLSDGRPASGAAIFLGEPDTSIRPLAQGVGYRYTAFASSTGAFRLPDVRAGTYGLYAWSNGGAGIGDVHANFTTSPVRVVAGETTDLGPLVWSVPTTRRIFQLGEFDKTARGFGRSGPYRHGLAEEGPADLTFTIGTSRTDEWYYAQSKLGTWSIVFDVPELQAGTATLLVSLAGYSQSTGLAVSVNGVSLGRLDKDTLTSDPAVYRSGTVSGEWRVKEFTVSEGLLRKGENRVEFTVDRYVLWRGFLWDSVILEWD</sequence>
<evidence type="ECO:0000256" key="2">
    <source>
        <dbReference type="ARBA" id="ARBA00004613"/>
    </source>
</evidence>
<evidence type="ECO:0000256" key="10">
    <source>
        <dbReference type="SAM" id="SignalP"/>
    </source>
</evidence>
<accession>A0A2K1QRF1</accession>
<keyword evidence="5" id="KW-0964">Secreted</keyword>
<feature type="chain" id="PRO_5014383376" description="rhamnogalacturonan endolyase" evidence="10">
    <location>
        <begin position="19"/>
        <end position="558"/>
    </location>
</feature>
<dbReference type="GO" id="GO:0005576">
    <property type="term" value="C:extracellular region"/>
    <property type="evidence" value="ECO:0007669"/>
    <property type="project" value="UniProtKB-SubCell"/>
</dbReference>
<dbReference type="GO" id="GO:0030246">
    <property type="term" value="F:carbohydrate binding"/>
    <property type="evidence" value="ECO:0007669"/>
    <property type="project" value="InterPro"/>
</dbReference>
<proteinExistence type="inferred from homology"/>
<dbReference type="SUPFAM" id="SSF49452">
    <property type="entry name" value="Starch-binding domain-like"/>
    <property type="match status" value="1"/>
</dbReference>
<evidence type="ECO:0000313" key="13">
    <source>
        <dbReference type="EMBL" id="PNS17664.1"/>
    </source>
</evidence>
<dbReference type="EC" id="4.2.2.23" evidence="4"/>
<evidence type="ECO:0000256" key="7">
    <source>
        <dbReference type="ARBA" id="ARBA00023239"/>
    </source>
</evidence>
<keyword evidence="6 10" id="KW-0732">Signal</keyword>
<evidence type="ECO:0000256" key="8">
    <source>
        <dbReference type="ARBA" id="ARBA00023277"/>
    </source>
</evidence>
<feature type="domain" description="Rhamnogalacturonan lyase" evidence="12">
    <location>
        <begin position="306"/>
        <end position="388"/>
    </location>
</feature>
<dbReference type="AlphaFoldDB" id="A0A2K1QRF1"/>
<keyword evidence="8" id="KW-0119">Carbohydrate metabolism</keyword>
<comment type="catalytic activity">
    <reaction evidence="1">
        <text>Endotype eliminative cleavage of L-alpha-rhamnopyranosyl-(1-&gt;4)-alpha-D-galactopyranosyluronic acid bonds of rhamnogalacturonan I domains in ramified hairy regions of pectin leaving L-rhamnopyranose at the reducing end and 4-deoxy-4,5-unsaturated D-galactopyranosyluronic acid at the non-reducing end.</text>
        <dbReference type="EC" id="4.2.2.23"/>
    </reaction>
</comment>
<dbReference type="InParanoid" id="A0A2K1QRF1"/>
<evidence type="ECO:0000256" key="1">
    <source>
        <dbReference type="ARBA" id="ARBA00001324"/>
    </source>
</evidence>
<dbReference type="GO" id="GO:0000272">
    <property type="term" value="P:polysaccharide catabolic process"/>
    <property type="evidence" value="ECO:0007669"/>
    <property type="project" value="UniProtKB-KW"/>
</dbReference>
<dbReference type="PANTHER" id="PTHR32018:SF1">
    <property type="entry name" value="RHAMNOGALACTURONAN ENDOLYASE"/>
    <property type="match status" value="1"/>
</dbReference>
<evidence type="ECO:0000256" key="6">
    <source>
        <dbReference type="ARBA" id="ARBA00022729"/>
    </source>
</evidence>
<feature type="domain" description="Rhamnogalacturonan lyase" evidence="11">
    <location>
        <begin position="400"/>
        <end position="555"/>
    </location>
</feature>
<feature type="signal peptide" evidence="10">
    <location>
        <begin position="1"/>
        <end position="18"/>
    </location>
</feature>
<dbReference type="CDD" id="cd10316">
    <property type="entry name" value="RGL4_M"/>
    <property type="match status" value="1"/>
</dbReference>
<dbReference type="InterPro" id="IPR008979">
    <property type="entry name" value="Galactose-bd-like_sf"/>
</dbReference>
<evidence type="ECO:0000259" key="11">
    <source>
        <dbReference type="Pfam" id="PF14683"/>
    </source>
</evidence>
<dbReference type="InterPro" id="IPR051850">
    <property type="entry name" value="Polysacch_Lyase_4"/>
</dbReference>
<comment type="caution">
    <text evidence="13">The sequence shown here is derived from an EMBL/GenBank/DDBJ whole genome shotgun (WGS) entry which is preliminary data.</text>
</comment>
<dbReference type="EMBL" id="NKHZ01000049">
    <property type="protein sequence ID" value="PNS17664.1"/>
    <property type="molecule type" value="Genomic_DNA"/>
</dbReference>
<dbReference type="Proteomes" id="UP000243797">
    <property type="component" value="Unassembled WGS sequence"/>
</dbReference>
<evidence type="ECO:0000256" key="3">
    <source>
        <dbReference type="ARBA" id="ARBA00010418"/>
    </source>
</evidence>
<dbReference type="Gene3D" id="2.60.40.1120">
    <property type="entry name" value="Carboxypeptidase-like, regulatory domain"/>
    <property type="match status" value="1"/>
</dbReference>
<dbReference type="PANTHER" id="PTHR32018">
    <property type="entry name" value="RHAMNOGALACTURONATE LYASE FAMILY PROTEIN"/>
    <property type="match status" value="1"/>
</dbReference>
<evidence type="ECO:0000259" key="12">
    <source>
        <dbReference type="Pfam" id="PF14686"/>
    </source>
</evidence>
<dbReference type="Pfam" id="PF14686">
    <property type="entry name" value="fn3_3"/>
    <property type="match status" value="1"/>
</dbReference>
<dbReference type="OrthoDB" id="1179585at2759"/>
<keyword evidence="14" id="KW-1185">Reference proteome</keyword>
<evidence type="ECO:0000313" key="14">
    <source>
        <dbReference type="Proteomes" id="UP000243797"/>
    </source>
</evidence>
<dbReference type="InterPro" id="IPR013784">
    <property type="entry name" value="Carb-bd-like_fold"/>
</dbReference>
<organism evidence="13 14">
    <name type="scientific">Sphaceloma murrayae</name>
    <dbReference type="NCBI Taxonomy" id="2082308"/>
    <lineage>
        <taxon>Eukaryota</taxon>
        <taxon>Fungi</taxon>
        <taxon>Dikarya</taxon>
        <taxon>Ascomycota</taxon>
        <taxon>Pezizomycotina</taxon>
        <taxon>Dothideomycetes</taxon>
        <taxon>Dothideomycetidae</taxon>
        <taxon>Myriangiales</taxon>
        <taxon>Elsinoaceae</taxon>
        <taxon>Sphaceloma</taxon>
    </lineage>
</organism>
<dbReference type="SUPFAM" id="SSF49785">
    <property type="entry name" value="Galactose-binding domain-like"/>
    <property type="match status" value="1"/>
</dbReference>
<evidence type="ECO:0000256" key="5">
    <source>
        <dbReference type="ARBA" id="ARBA00022525"/>
    </source>
</evidence>
<dbReference type="InterPro" id="IPR014718">
    <property type="entry name" value="GH-type_carb-bd"/>
</dbReference>
<evidence type="ECO:0000256" key="9">
    <source>
        <dbReference type="ARBA" id="ARBA00023326"/>
    </source>
</evidence>
<keyword evidence="9" id="KW-0624">Polysaccharide degradation</keyword>
<protein>
    <recommendedName>
        <fullName evidence="4">rhamnogalacturonan endolyase</fullName>
        <ecNumber evidence="4">4.2.2.23</ecNumber>
    </recommendedName>
</protein>
<dbReference type="SUPFAM" id="SSF74650">
    <property type="entry name" value="Galactose mutarotase-like"/>
    <property type="match status" value="1"/>
</dbReference>
<comment type="similarity">
    <text evidence="3">Belongs to the polysaccharide lyase 4 family.</text>
</comment>
<dbReference type="Gene3D" id="2.60.120.260">
    <property type="entry name" value="Galactose-binding domain-like"/>
    <property type="match status" value="1"/>
</dbReference>
<dbReference type="Pfam" id="PF14683">
    <property type="entry name" value="CBM-like"/>
    <property type="match status" value="1"/>
</dbReference>